<evidence type="ECO:0000256" key="5">
    <source>
        <dbReference type="SAM" id="MobiDB-lite"/>
    </source>
</evidence>
<comment type="caution">
    <text evidence="8">The sequence shown here is derived from an EMBL/GenBank/DDBJ whole genome shotgun (WGS) entry which is preliminary data.</text>
</comment>
<keyword evidence="3 6" id="KW-1133">Transmembrane helix</keyword>
<dbReference type="Pfam" id="PF06271">
    <property type="entry name" value="RDD"/>
    <property type="match status" value="1"/>
</dbReference>
<accession>A0A540W9W5</accession>
<reference evidence="8 9" key="1">
    <citation type="submission" date="2019-06" db="EMBL/GenBank/DDBJ databases">
        <title>Description of Kitasatospora acidophila sp. nov. isolated from pine grove soil, and reclassification of Streptomyces novaecaesareae to Kitasatospora novaeceasareae comb. nov.</title>
        <authorList>
            <person name="Kim M.J."/>
        </authorList>
    </citation>
    <scope>NUCLEOTIDE SEQUENCE [LARGE SCALE GENOMIC DNA]</scope>
    <source>
        <strain evidence="8 9">MMS16-CNU292</strain>
    </source>
</reference>
<dbReference type="InterPro" id="IPR010432">
    <property type="entry name" value="RDD"/>
</dbReference>
<feature type="region of interest" description="Disordered" evidence="5">
    <location>
        <begin position="324"/>
        <end position="343"/>
    </location>
</feature>
<gene>
    <name evidence="8" type="ORF">E6W39_26755</name>
</gene>
<evidence type="ECO:0000256" key="1">
    <source>
        <dbReference type="ARBA" id="ARBA00004141"/>
    </source>
</evidence>
<organism evidence="8 9">
    <name type="scientific">Kitasatospora acidiphila</name>
    <dbReference type="NCBI Taxonomy" id="2567942"/>
    <lineage>
        <taxon>Bacteria</taxon>
        <taxon>Bacillati</taxon>
        <taxon>Actinomycetota</taxon>
        <taxon>Actinomycetes</taxon>
        <taxon>Kitasatosporales</taxon>
        <taxon>Streptomycetaceae</taxon>
        <taxon>Kitasatospora</taxon>
    </lineage>
</organism>
<evidence type="ECO:0000313" key="8">
    <source>
        <dbReference type="EMBL" id="TQF05184.1"/>
    </source>
</evidence>
<protein>
    <submittedName>
        <fullName evidence="8">RDD family protein</fullName>
    </submittedName>
</protein>
<keyword evidence="4 6" id="KW-0472">Membrane</keyword>
<evidence type="ECO:0000256" key="6">
    <source>
        <dbReference type="SAM" id="Phobius"/>
    </source>
</evidence>
<feature type="transmembrane region" description="Helical" evidence="6">
    <location>
        <begin position="54"/>
        <end position="75"/>
    </location>
</feature>
<feature type="compositionally biased region" description="Gly residues" evidence="5">
    <location>
        <begin position="333"/>
        <end position="343"/>
    </location>
</feature>
<dbReference type="RefSeq" id="WP_141635686.1">
    <property type="nucleotide sequence ID" value="NZ_VIGB01000003.1"/>
</dbReference>
<evidence type="ECO:0000256" key="3">
    <source>
        <dbReference type="ARBA" id="ARBA00022989"/>
    </source>
</evidence>
<dbReference type="GO" id="GO:0016020">
    <property type="term" value="C:membrane"/>
    <property type="evidence" value="ECO:0007669"/>
    <property type="project" value="UniProtKB-SubCell"/>
</dbReference>
<sequence length="343" mass="35137">MSDLVTGEAVVLGLRTAKLPSRALAVLIDLAVEVGGFFLTTLVLLTVLTDLDNAAAAALVVCLMVLFLVAVPVAVETLSRGRSLGKLAMGLRVVRLDGGPIRFRHALVRGLVGTIEIMALSGVPAAICSLISSDGRRLGDIFGGTLVVRERVPAARAGMPTVTAPPQLLAAVGNDLVRLDLSAVPPGLWLAIRQLLGRTGQLDEEVALRMAHQLAGDLASRVHWPVPPGLHPALYLSAVLTERQRRDWQRTAGAFAANAMQPGGGAQPLGWGAPAHPMTPAMPPGVPMPGMPAAPMPSAPAMPAMPAPLMPAAPVSVPLSAPPTAPMPAADSSGGGTGFALPG</sequence>
<evidence type="ECO:0000313" key="9">
    <source>
        <dbReference type="Proteomes" id="UP000319103"/>
    </source>
</evidence>
<dbReference type="PANTHER" id="PTHR38480">
    <property type="entry name" value="SLR0254 PROTEIN"/>
    <property type="match status" value="1"/>
</dbReference>
<feature type="transmembrane region" description="Helical" evidence="6">
    <location>
        <begin position="24"/>
        <end position="48"/>
    </location>
</feature>
<dbReference type="Proteomes" id="UP000319103">
    <property type="component" value="Unassembled WGS sequence"/>
</dbReference>
<dbReference type="PANTHER" id="PTHR38480:SF1">
    <property type="entry name" value="SLR0254 PROTEIN"/>
    <property type="match status" value="1"/>
</dbReference>
<dbReference type="OrthoDB" id="9787732at2"/>
<name>A0A540W9W5_9ACTN</name>
<comment type="subcellular location">
    <subcellularLocation>
        <location evidence="1">Membrane</location>
        <topology evidence="1">Multi-pass membrane protein</topology>
    </subcellularLocation>
</comment>
<dbReference type="AlphaFoldDB" id="A0A540W9W5"/>
<dbReference type="EMBL" id="VIGB01000003">
    <property type="protein sequence ID" value="TQF05184.1"/>
    <property type="molecule type" value="Genomic_DNA"/>
</dbReference>
<feature type="domain" description="RDD" evidence="7">
    <location>
        <begin position="17"/>
        <end position="143"/>
    </location>
</feature>
<keyword evidence="9" id="KW-1185">Reference proteome</keyword>
<evidence type="ECO:0000259" key="7">
    <source>
        <dbReference type="Pfam" id="PF06271"/>
    </source>
</evidence>
<evidence type="ECO:0000256" key="4">
    <source>
        <dbReference type="ARBA" id="ARBA00023136"/>
    </source>
</evidence>
<keyword evidence="2 6" id="KW-0812">Transmembrane</keyword>
<evidence type="ECO:0000256" key="2">
    <source>
        <dbReference type="ARBA" id="ARBA00022692"/>
    </source>
</evidence>
<proteinExistence type="predicted"/>